<dbReference type="AlphaFoldDB" id="A0A1H8ABF3"/>
<evidence type="ECO:0000313" key="3">
    <source>
        <dbReference type="Proteomes" id="UP000183015"/>
    </source>
</evidence>
<evidence type="ECO:0000313" key="2">
    <source>
        <dbReference type="EMBL" id="SEM68212.1"/>
    </source>
</evidence>
<accession>A0A1H8ABF3</accession>
<feature type="transmembrane region" description="Helical" evidence="1">
    <location>
        <begin position="32"/>
        <end position="52"/>
    </location>
</feature>
<dbReference type="STRING" id="235985.SAMN05414137_14325"/>
<keyword evidence="1" id="KW-1133">Transmembrane helix</keyword>
<dbReference type="RefSeq" id="WP_161791274.1">
    <property type="nucleotide sequence ID" value="NZ_BBPN01000016.1"/>
</dbReference>
<proteinExistence type="predicted"/>
<gene>
    <name evidence="2" type="ORF">SAMN05414137_14325</name>
</gene>
<keyword evidence="1" id="KW-0472">Membrane</keyword>
<dbReference type="Proteomes" id="UP000183015">
    <property type="component" value="Unassembled WGS sequence"/>
</dbReference>
<keyword evidence="3" id="KW-1185">Reference proteome</keyword>
<name>A0A1H8ABF3_STRJI</name>
<organism evidence="2 3">
    <name type="scientific">Streptacidiphilus jiangxiensis</name>
    <dbReference type="NCBI Taxonomy" id="235985"/>
    <lineage>
        <taxon>Bacteria</taxon>
        <taxon>Bacillati</taxon>
        <taxon>Actinomycetota</taxon>
        <taxon>Actinomycetes</taxon>
        <taxon>Kitasatosporales</taxon>
        <taxon>Streptomycetaceae</taxon>
        <taxon>Streptacidiphilus</taxon>
    </lineage>
</organism>
<sequence length="57" mass="6402">MTSRRRPYIRIEIGQLTLTVQERPTWRRAGKVLAAVLPLSALAAGSAVGWLGRLTWR</sequence>
<evidence type="ECO:0000256" key="1">
    <source>
        <dbReference type="SAM" id="Phobius"/>
    </source>
</evidence>
<keyword evidence="1" id="KW-0812">Transmembrane</keyword>
<dbReference type="EMBL" id="FOAZ01000043">
    <property type="protein sequence ID" value="SEM68212.1"/>
    <property type="molecule type" value="Genomic_DNA"/>
</dbReference>
<reference evidence="3" key="1">
    <citation type="submission" date="2016-10" db="EMBL/GenBank/DDBJ databases">
        <authorList>
            <person name="Varghese N."/>
        </authorList>
    </citation>
    <scope>NUCLEOTIDE SEQUENCE [LARGE SCALE GENOMIC DNA]</scope>
    <source>
        <strain evidence="3">DSM 45096 / BCRC 16803 / CGMCC 4.1857 / CIP 109030 / JCM 12277 / KCTC 19219 / NBRC 100920 / 33214</strain>
    </source>
</reference>
<protein>
    <submittedName>
        <fullName evidence="2">Uncharacterized protein</fullName>
    </submittedName>
</protein>